<proteinExistence type="predicted"/>
<keyword evidence="2" id="KW-0812">Transmembrane</keyword>
<evidence type="ECO:0000313" key="3">
    <source>
        <dbReference type="EMBL" id="UXX83272.1"/>
    </source>
</evidence>
<dbReference type="Pfam" id="PF10112">
    <property type="entry name" value="Halogen_Hydrol"/>
    <property type="match status" value="1"/>
</dbReference>
<feature type="region of interest" description="Disordered" evidence="1">
    <location>
        <begin position="1"/>
        <end position="26"/>
    </location>
</feature>
<sequence>MAQKYGGKFSPDGSDASDGAGPRRASVRVDPAGARSNLMFLPAALVLFTSLTSGAAGLTLGVVAAGLLALSAWLLRDGLRAEAEFASRKVARAPGIPRKMFSSALAGLGIAIAAYKVEPGLVAPLLFGGVTTGLHIFSFGIDPMKSKGMEGIDQFQTDRVARAVEKAEAHLAAMSDAIKRAGDRQIEARLERFQDAVRDMLRTVEEDPRDLTAARKYMGVYLMGARDATIKFADIYARSADKQAREDYLTLLRDLETNFDAKTQKLLRDSHSDLEVEIEVLRERLEREGVHLTHNSPS</sequence>
<dbReference type="Proteomes" id="UP001064087">
    <property type="component" value="Chromosome"/>
</dbReference>
<feature type="transmembrane region" description="Helical" evidence="2">
    <location>
        <begin position="96"/>
        <end position="115"/>
    </location>
</feature>
<accession>A0ABY6DAX9</accession>
<evidence type="ECO:0000256" key="2">
    <source>
        <dbReference type="SAM" id="Phobius"/>
    </source>
</evidence>
<name>A0ABY6DAX9_9RHOB</name>
<keyword evidence="2" id="KW-0472">Membrane</keyword>
<evidence type="ECO:0000256" key="1">
    <source>
        <dbReference type="SAM" id="MobiDB-lite"/>
    </source>
</evidence>
<evidence type="ECO:0000313" key="4">
    <source>
        <dbReference type="Proteomes" id="UP001064087"/>
    </source>
</evidence>
<feature type="transmembrane region" description="Helical" evidence="2">
    <location>
        <begin position="45"/>
        <end position="75"/>
    </location>
</feature>
<dbReference type="EMBL" id="CP106738">
    <property type="protein sequence ID" value="UXX83272.1"/>
    <property type="molecule type" value="Genomic_DNA"/>
</dbReference>
<keyword evidence="2" id="KW-1133">Transmembrane helix</keyword>
<gene>
    <name evidence="3" type="ORF">N7U68_19780</name>
</gene>
<reference evidence="3" key="1">
    <citation type="submission" date="2022-10" db="EMBL/GenBank/DDBJ databases">
        <title>Roseovarius pelagicus sp. nov., isolated from Arctic seawater.</title>
        <authorList>
            <person name="Hong Y.W."/>
            <person name="Hwang C.Y."/>
        </authorList>
    </citation>
    <scope>NUCLEOTIDE SEQUENCE</scope>
    <source>
        <strain evidence="3">HL-MP18</strain>
    </source>
</reference>
<dbReference type="RefSeq" id="WP_165192675.1">
    <property type="nucleotide sequence ID" value="NZ_CP106738.1"/>
</dbReference>
<dbReference type="InterPro" id="IPR018770">
    <property type="entry name" value="ChloroindolylP_hydrolase"/>
</dbReference>
<protein>
    <submittedName>
        <fullName evidence="3">5-bromo-4-chloroindolyl phosphate hydrolysis family protein</fullName>
    </submittedName>
</protein>
<keyword evidence="4" id="KW-1185">Reference proteome</keyword>
<feature type="transmembrane region" description="Helical" evidence="2">
    <location>
        <begin position="121"/>
        <end position="141"/>
    </location>
</feature>
<organism evidence="3 4">
    <name type="scientific">Roseovarius pelagicus</name>
    <dbReference type="NCBI Taxonomy" id="2980108"/>
    <lineage>
        <taxon>Bacteria</taxon>
        <taxon>Pseudomonadati</taxon>
        <taxon>Pseudomonadota</taxon>
        <taxon>Alphaproteobacteria</taxon>
        <taxon>Rhodobacterales</taxon>
        <taxon>Roseobacteraceae</taxon>
        <taxon>Roseovarius</taxon>
    </lineage>
</organism>